<dbReference type="PANTHER" id="PTHR30093">
    <property type="entry name" value="GENERAL SECRETION PATHWAY PROTEIN G"/>
    <property type="match status" value="1"/>
</dbReference>
<dbReference type="AlphaFoldDB" id="A0A150RPR4"/>
<dbReference type="InterPro" id="IPR045584">
    <property type="entry name" value="Pilin-like"/>
</dbReference>
<protein>
    <submittedName>
        <fullName evidence="2">Fimbiral protein pilA</fullName>
    </submittedName>
</protein>
<dbReference type="InterPro" id="IPR012902">
    <property type="entry name" value="N_methyl_site"/>
</dbReference>
<keyword evidence="1" id="KW-0472">Membrane</keyword>
<dbReference type="NCBIfam" id="TIGR02532">
    <property type="entry name" value="IV_pilin_GFxxxE"/>
    <property type="match status" value="1"/>
</dbReference>
<gene>
    <name evidence="2" type="ORF">BE17_51165</name>
</gene>
<evidence type="ECO:0000256" key="1">
    <source>
        <dbReference type="SAM" id="Phobius"/>
    </source>
</evidence>
<comment type="caution">
    <text evidence="2">The sequence shown here is derived from an EMBL/GenBank/DDBJ whole genome shotgun (WGS) entry which is preliminary data.</text>
</comment>
<organism evidence="2 3">
    <name type="scientific">Sorangium cellulosum</name>
    <name type="common">Polyangium cellulosum</name>
    <dbReference type="NCBI Taxonomy" id="56"/>
    <lineage>
        <taxon>Bacteria</taxon>
        <taxon>Pseudomonadati</taxon>
        <taxon>Myxococcota</taxon>
        <taxon>Polyangia</taxon>
        <taxon>Polyangiales</taxon>
        <taxon>Polyangiaceae</taxon>
        <taxon>Sorangium</taxon>
    </lineage>
</organism>
<sequence>MRALKRYDRRGFTLVELMIVVAIIGVLAALAIFGVRRYLASAKTSEAKNSVGAITRGAAAAFERETAASEILPGGGSSGTASHSLCASANPVPTGDPPNGVKYQPNATEGQDFENGTATEGWKCLRFSMNQPMYYQYHYYQGTRVPGAAAAPDPGATGFEAGAVGNLDADATRSYFIRGGSVQATGQLALATQVYIENEYE</sequence>
<evidence type="ECO:0000313" key="3">
    <source>
        <dbReference type="Proteomes" id="UP000075635"/>
    </source>
</evidence>
<feature type="transmembrane region" description="Helical" evidence="1">
    <location>
        <begin position="12"/>
        <end position="35"/>
    </location>
</feature>
<evidence type="ECO:0000313" key="2">
    <source>
        <dbReference type="EMBL" id="KYF82262.1"/>
    </source>
</evidence>
<dbReference type="Proteomes" id="UP000075635">
    <property type="component" value="Unassembled WGS sequence"/>
</dbReference>
<accession>A0A150RPR4</accession>
<dbReference type="PROSITE" id="PS00409">
    <property type="entry name" value="PROKAR_NTER_METHYL"/>
    <property type="match status" value="1"/>
</dbReference>
<keyword evidence="1" id="KW-1133">Transmembrane helix</keyword>
<dbReference type="SUPFAM" id="SSF54523">
    <property type="entry name" value="Pili subunits"/>
    <property type="match status" value="1"/>
</dbReference>
<reference evidence="2 3" key="1">
    <citation type="submission" date="2014-02" db="EMBL/GenBank/DDBJ databases">
        <title>The small core and large imbalanced accessory genome model reveals a collaborative survival strategy of Sorangium cellulosum strains in nature.</title>
        <authorList>
            <person name="Han K."/>
            <person name="Peng R."/>
            <person name="Blom J."/>
            <person name="Li Y.-Z."/>
        </authorList>
    </citation>
    <scope>NUCLEOTIDE SEQUENCE [LARGE SCALE GENOMIC DNA]</scope>
    <source>
        <strain evidence="2 3">So0011-07</strain>
    </source>
</reference>
<name>A0A150RPR4_SORCE</name>
<dbReference type="EMBL" id="JEMB01002281">
    <property type="protein sequence ID" value="KYF82262.1"/>
    <property type="molecule type" value="Genomic_DNA"/>
</dbReference>
<proteinExistence type="predicted"/>
<dbReference type="Pfam" id="PF07963">
    <property type="entry name" value="N_methyl"/>
    <property type="match status" value="1"/>
</dbReference>
<keyword evidence="1" id="KW-0812">Transmembrane</keyword>
<dbReference type="Gene3D" id="3.30.700.10">
    <property type="entry name" value="Glycoprotein, Type 4 Pilin"/>
    <property type="match status" value="1"/>
</dbReference>
<dbReference type="PANTHER" id="PTHR30093:SF43">
    <property type="entry name" value="SLR2015 PROTEIN"/>
    <property type="match status" value="1"/>
</dbReference>